<dbReference type="GO" id="GO:0003824">
    <property type="term" value="F:catalytic activity"/>
    <property type="evidence" value="ECO:0007669"/>
    <property type="project" value="InterPro"/>
</dbReference>
<evidence type="ECO:0000313" key="2">
    <source>
        <dbReference type="EMBL" id="KEO57029.1"/>
    </source>
</evidence>
<dbReference type="PANTHER" id="PTHR36930">
    <property type="entry name" value="METAL-SULFUR CLUSTER BIOSYNTHESIS PROTEINS YUAD-RELATED"/>
    <property type="match status" value="1"/>
</dbReference>
<accession>A0A074JKL0</accession>
<organism evidence="2 3">
    <name type="scientific">Thioclava indica</name>
    <dbReference type="NCBI Taxonomy" id="1353528"/>
    <lineage>
        <taxon>Bacteria</taxon>
        <taxon>Pseudomonadati</taxon>
        <taxon>Pseudomonadota</taxon>
        <taxon>Alphaproteobacteria</taxon>
        <taxon>Rhodobacterales</taxon>
        <taxon>Paracoccaceae</taxon>
        <taxon>Thioclava</taxon>
    </lineage>
</organism>
<dbReference type="AlphaFoldDB" id="A0A074JKL0"/>
<dbReference type="Pfam" id="PF03473">
    <property type="entry name" value="MOSC"/>
    <property type="match status" value="1"/>
</dbReference>
<dbReference type="SUPFAM" id="SSF50800">
    <property type="entry name" value="PK beta-barrel domain-like"/>
    <property type="match status" value="1"/>
</dbReference>
<gene>
    <name evidence="2" type="ORF">DT23_17250</name>
</gene>
<name>A0A074JKL0_9RHOB</name>
<sequence>MAALKPTNYHGEVVWLGRVMQEGGLTSQPTEALDFTFDGPVGELHGGRTRPSCSRVTDQHPKGTEIANVRQISILSAEELAETAFAMGIPEIAPEWIGASIVLRGLPDLTHIPPSSRLQTETGLTLVVDMENRPCVLPGQVIAQQYPDKGARYKPAAQGRRGVTAWVERPGRLVIGDTLRLHIPDQRPWELIKDVRG</sequence>
<dbReference type="OrthoDB" id="9808413at2"/>
<evidence type="ECO:0000313" key="3">
    <source>
        <dbReference type="Proteomes" id="UP000027471"/>
    </source>
</evidence>
<dbReference type="InterPro" id="IPR052716">
    <property type="entry name" value="MOSC_domain"/>
</dbReference>
<keyword evidence="3" id="KW-1185">Reference proteome</keyword>
<dbReference type="RefSeq" id="WP_038131970.1">
    <property type="nucleotide sequence ID" value="NZ_AUNB01000044.1"/>
</dbReference>
<dbReference type="GO" id="GO:0030151">
    <property type="term" value="F:molybdenum ion binding"/>
    <property type="evidence" value="ECO:0007669"/>
    <property type="project" value="InterPro"/>
</dbReference>
<dbReference type="Proteomes" id="UP000027471">
    <property type="component" value="Unassembled WGS sequence"/>
</dbReference>
<comment type="caution">
    <text evidence="2">The sequence shown here is derived from an EMBL/GenBank/DDBJ whole genome shotgun (WGS) entry which is preliminary data.</text>
</comment>
<proteinExistence type="predicted"/>
<dbReference type="STRING" id="1353528.DT23_17250"/>
<dbReference type="PANTHER" id="PTHR36930:SF1">
    <property type="entry name" value="MOSC DOMAIN-CONTAINING PROTEIN"/>
    <property type="match status" value="1"/>
</dbReference>
<reference evidence="2 3" key="1">
    <citation type="journal article" date="2015" name="Antonie Van Leeuwenhoek">
        <title>Thioclava indica sp. nov., isolated from surface seawater of the Indian Ocean.</title>
        <authorList>
            <person name="Liu Y."/>
            <person name="Lai Q."/>
            <person name="Du J."/>
            <person name="Xu H."/>
            <person name="Jiang L."/>
            <person name="Shao Z."/>
        </authorList>
    </citation>
    <scope>NUCLEOTIDE SEQUENCE [LARGE SCALE GENOMIC DNA]</scope>
    <source>
        <strain evidence="2 3">DT23-4</strain>
    </source>
</reference>
<dbReference type="Gene3D" id="2.40.33.20">
    <property type="entry name" value="PK beta-barrel domain-like"/>
    <property type="match status" value="1"/>
</dbReference>
<dbReference type="eggNOG" id="ENOG502ZBJY">
    <property type="taxonomic scope" value="Bacteria"/>
</dbReference>
<dbReference type="InterPro" id="IPR005302">
    <property type="entry name" value="MoCF_Sase_C"/>
</dbReference>
<dbReference type="PROSITE" id="PS51340">
    <property type="entry name" value="MOSC"/>
    <property type="match status" value="1"/>
</dbReference>
<evidence type="ECO:0000259" key="1">
    <source>
        <dbReference type="PROSITE" id="PS51340"/>
    </source>
</evidence>
<dbReference type="EMBL" id="AUNB01000044">
    <property type="protein sequence ID" value="KEO57029.1"/>
    <property type="molecule type" value="Genomic_DNA"/>
</dbReference>
<dbReference type="GO" id="GO:0030170">
    <property type="term" value="F:pyridoxal phosphate binding"/>
    <property type="evidence" value="ECO:0007669"/>
    <property type="project" value="InterPro"/>
</dbReference>
<protein>
    <recommendedName>
        <fullName evidence="1">MOSC domain-containing protein</fullName>
    </recommendedName>
</protein>
<dbReference type="InterPro" id="IPR011037">
    <property type="entry name" value="Pyrv_Knase-like_insert_dom_sf"/>
</dbReference>
<feature type="domain" description="MOSC" evidence="1">
    <location>
        <begin position="27"/>
        <end position="182"/>
    </location>
</feature>